<accession>W0DKJ1</accession>
<dbReference type="Gene3D" id="3.90.550.10">
    <property type="entry name" value="Spore Coat Polysaccharide Biosynthesis Protein SpsA, Chain A"/>
    <property type="match status" value="1"/>
</dbReference>
<dbReference type="SUPFAM" id="SSF53448">
    <property type="entry name" value="Nucleotide-diphospho-sugar transferases"/>
    <property type="match status" value="1"/>
</dbReference>
<evidence type="ECO:0000313" key="2">
    <source>
        <dbReference type="Proteomes" id="UP000005289"/>
    </source>
</evidence>
<reference evidence="1 2" key="1">
    <citation type="submission" date="2013-12" db="EMBL/GenBank/DDBJ databases">
        <authorList>
            <consortium name="DOE Joint Genome Institute"/>
            <person name="Muyzer G."/>
            <person name="Huntemann M."/>
            <person name="Han J."/>
            <person name="Chen A."/>
            <person name="Kyrpides N."/>
            <person name="Mavromatis K."/>
            <person name="Markowitz V."/>
            <person name="Palaniappan K."/>
            <person name="Ivanova N."/>
            <person name="Schaumberg A."/>
            <person name="Pati A."/>
            <person name="Liolios K."/>
            <person name="Nordberg H.P."/>
            <person name="Cantor M.N."/>
            <person name="Hua S.X."/>
            <person name="Woyke T."/>
        </authorList>
    </citation>
    <scope>NUCLEOTIDE SEQUENCE [LARGE SCALE GENOMIC DNA]</scope>
    <source>
        <strain evidence="1 2">ARh 1</strain>
    </source>
</reference>
<dbReference type="NCBIfam" id="TIGR04282">
    <property type="entry name" value="glyco_like_cofC"/>
    <property type="match status" value="1"/>
</dbReference>
<gene>
    <name evidence="1" type="ORF">THITH_05065</name>
</gene>
<protein>
    <recommendedName>
        <fullName evidence="3">Glycosyltransferase</fullName>
    </recommendedName>
</protein>
<dbReference type="EMBL" id="CP007029">
    <property type="protein sequence ID" value="AHE97737.1"/>
    <property type="molecule type" value="Genomic_DNA"/>
</dbReference>
<dbReference type="PANTHER" id="PTHR36529">
    <property type="entry name" value="SLL1095 PROTEIN"/>
    <property type="match status" value="1"/>
</dbReference>
<organism evidence="1 2">
    <name type="scientific">Thioalkalivibrio paradoxus ARh 1</name>
    <dbReference type="NCBI Taxonomy" id="713585"/>
    <lineage>
        <taxon>Bacteria</taxon>
        <taxon>Pseudomonadati</taxon>
        <taxon>Pseudomonadota</taxon>
        <taxon>Gammaproteobacteria</taxon>
        <taxon>Chromatiales</taxon>
        <taxon>Ectothiorhodospiraceae</taxon>
        <taxon>Thioalkalivibrio</taxon>
    </lineage>
</organism>
<dbReference type="Proteomes" id="UP000005289">
    <property type="component" value="Chromosome"/>
</dbReference>
<dbReference type="STRING" id="713585.THITH_05065"/>
<dbReference type="PANTHER" id="PTHR36529:SF1">
    <property type="entry name" value="GLYCOSYLTRANSFERASE"/>
    <property type="match status" value="1"/>
</dbReference>
<name>W0DKJ1_9GAMM</name>
<keyword evidence="2" id="KW-1185">Reference proteome</keyword>
<dbReference type="KEGG" id="tti:THITH_05065"/>
<sequence>MRLLVFAKAPQPGQVKTRLIPALGAEGAARLHRRLVRRVLAAARASAVGPVELWGAPDTRHSFFAQCQREFGCALRAQPAGDLGQRMSAALHAGLPALLVGSDAPGLDAARLQDAAAALAEGSEVVLIPALDGGYVGIGLAVPAPGLFTAIPWGSADVLRQTLDRCREQGLRWSRRAPCPDVDRPGDLIHCIPDLL</sequence>
<evidence type="ECO:0000313" key="1">
    <source>
        <dbReference type="EMBL" id="AHE97737.1"/>
    </source>
</evidence>
<dbReference type="InterPro" id="IPR029044">
    <property type="entry name" value="Nucleotide-diphossugar_trans"/>
</dbReference>
<dbReference type="Pfam" id="PF09837">
    <property type="entry name" value="DUF2064"/>
    <property type="match status" value="1"/>
</dbReference>
<proteinExistence type="predicted"/>
<evidence type="ECO:0008006" key="3">
    <source>
        <dbReference type="Google" id="ProtNLM"/>
    </source>
</evidence>
<dbReference type="RefSeq" id="WP_006748826.1">
    <property type="nucleotide sequence ID" value="NZ_CP007029.1"/>
</dbReference>
<dbReference type="OrthoDB" id="9798250at2"/>
<dbReference type="HOGENOM" id="CLU_075662_2_0_6"/>
<dbReference type="AlphaFoldDB" id="W0DKJ1"/>
<dbReference type="InterPro" id="IPR018641">
    <property type="entry name" value="Trfase_1_rSAM/seldom-assoc"/>
</dbReference>